<dbReference type="InterPro" id="IPR020904">
    <property type="entry name" value="Sc_DH/Rdtase_CS"/>
</dbReference>
<dbReference type="SUPFAM" id="SSF51735">
    <property type="entry name" value="NAD(P)-binding Rossmann-fold domains"/>
    <property type="match status" value="1"/>
</dbReference>
<dbReference type="GO" id="GO:0016491">
    <property type="term" value="F:oxidoreductase activity"/>
    <property type="evidence" value="ECO:0007669"/>
    <property type="project" value="UniProtKB-KW"/>
</dbReference>
<dbReference type="InterPro" id="IPR036291">
    <property type="entry name" value="NAD(P)-bd_dom_sf"/>
</dbReference>
<keyword evidence="6" id="KW-1185">Reference proteome</keyword>
<dbReference type="PRINTS" id="PR00080">
    <property type="entry name" value="SDRFAMILY"/>
</dbReference>
<dbReference type="Pfam" id="PF00106">
    <property type="entry name" value="adh_short"/>
    <property type="match status" value="1"/>
</dbReference>
<organism evidence="5 6">
    <name type="scientific">Rheinheimera nanhaiensis E407-8</name>
    <dbReference type="NCBI Taxonomy" id="562729"/>
    <lineage>
        <taxon>Bacteria</taxon>
        <taxon>Pseudomonadati</taxon>
        <taxon>Pseudomonadota</taxon>
        <taxon>Gammaproteobacteria</taxon>
        <taxon>Chromatiales</taxon>
        <taxon>Chromatiaceae</taxon>
        <taxon>Rheinheimera</taxon>
    </lineage>
</organism>
<gene>
    <name evidence="5" type="ORF">RNAN_1599</name>
</gene>
<dbReference type="Proteomes" id="UP000004374">
    <property type="component" value="Unassembled WGS sequence"/>
</dbReference>
<evidence type="ECO:0000259" key="4">
    <source>
        <dbReference type="SMART" id="SM00822"/>
    </source>
</evidence>
<dbReference type="SMART" id="SM00822">
    <property type="entry name" value="PKS_KR"/>
    <property type="match status" value="1"/>
</dbReference>
<name>I1DX41_9GAMM</name>
<reference evidence="5 6" key="1">
    <citation type="journal article" date="2012" name="J. Bacteriol.">
        <title>Genome Sequence of the Protease-Producing Bacterium Rheinheimera nanhaiensis E407-8T, Isolated from Deep-Sea Sediment of the South China Sea.</title>
        <authorList>
            <person name="Zhang X.-Y."/>
            <person name="Zhang Y.-J."/>
            <person name="Qin Q.-L."/>
            <person name="Xie B.-B."/>
            <person name="Chen X.-L."/>
            <person name="Zhou B.-C."/>
            <person name="Zhang Y.-Z."/>
        </authorList>
    </citation>
    <scope>NUCLEOTIDE SEQUENCE [LARGE SCALE GENOMIC DNA]</scope>
    <source>
        <strain evidence="5 6">E407-8</strain>
    </source>
</reference>
<dbReference type="InterPro" id="IPR002347">
    <property type="entry name" value="SDR_fam"/>
</dbReference>
<comment type="caution">
    <text evidence="5">The sequence shown here is derived from an EMBL/GenBank/DDBJ whole genome shotgun (WGS) entry which is preliminary data.</text>
</comment>
<dbReference type="PRINTS" id="PR00081">
    <property type="entry name" value="GDHRDH"/>
</dbReference>
<sequence>MSCQIKQQNSRNMKNSAVQHKVIWITGASGGIGEALARELAADGARLVLSARRQTELERVRASLANSSQHLLLPLDITDDMAVASAIDTIQQQIGGLDWLINNAGISQRALIVDTTAQTDRKLFEVDYFAQVNLTRQALPLLLADGGGKVVFVSSVAGLVGTQYRGSYSAAKAALHLWANSLRAELFAQGLTVATIFPGFVKTDVSRNALTGDGSALGSMDDAQANAMSADAFAEKAVKALLTGKSYIVIGGLKERLGALMSRLSPELLYKMVRKSKVR</sequence>
<dbReference type="EC" id="1.1.-.-" evidence="5"/>
<keyword evidence="2 5" id="KW-0560">Oxidoreductase</keyword>
<feature type="domain" description="Ketoreductase" evidence="4">
    <location>
        <begin position="21"/>
        <end position="200"/>
    </location>
</feature>
<dbReference type="EMBL" id="BAFK01000007">
    <property type="protein sequence ID" value="GAB58619.1"/>
    <property type="molecule type" value="Genomic_DNA"/>
</dbReference>
<protein>
    <submittedName>
        <fullName evidence="5">Dehydrogenase/reductase SDR family member 7B</fullName>
        <ecNumber evidence="5">1.1.-.-</ecNumber>
    </submittedName>
</protein>
<evidence type="ECO:0000256" key="2">
    <source>
        <dbReference type="ARBA" id="ARBA00023002"/>
    </source>
</evidence>
<dbReference type="PROSITE" id="PS00061">
    <property type="entry name" value="ADH_SHORT"/>
    <property type="match status" value="1"/>
</dbReference>
<dbReference type="GO" id="GO:0016020">
    <property type="term" value="C:membrane"/>
    <property type="evidence" value="ECO:0007669"/>
    <property type="project" value="TreeGrafter"/>
</dbReference>
<comment type="similarity">
    <text evidence="1 3">Belongs to the short-chain dehydrogenases/reductases (SDR) family.</text>
</comment>
<evidence type="ECO:0000313" key="5">
    <source>
        <dbReference type="EMBL" id="GAB58619.1"/>
    </source>
</evidence>
<dbReference type="AlphaFoldDB" id="I1DX41"/>
<evidence type="ECO:0000256" key="3">
    <source>
        <dbReference type="RuleBase" id="RU000363"/>
    </source>
</evidence>
<dbReference type="PANTHER" id="PTHR44196:SF1">
    <property type="entry name" value="DEHYDROGENASE_REDUCTASE SDR FAMILY MEMBER 7B"/>
    <property type="match status" value="1"/>
</dbReference>
<proteinExistence type="inferred from homology"/>
<dbReference type="Gene3D" id="3.40.50.720">
    <property type="entry name" value="NAD(P)-binding Rossmann-like Domain"/>
    <property type="match status" value="1"/>
</dbReference>
<dbReference type="PANTHER" id="PTHR44196">
    <property type="entry name" value="DEHYDROGENASE/REDUCTASE SDR FAMILY MEMBER 7B"/>
    <property type="match status" value="1"/>
</dbReference>
<accession>I1DX41</accession>
<dbReference type="STRING" id="562729.RNAN_1599"/>
<evidence type="ECO:0000313" key="6">
    <source>
        <dbReference type="Proteomes" id="UP000004374"/>
    </source>
</evidence>
<dbReference type="InterPro" id="IPR057326">
    <property type="entry name" value="KR_dom"/>
</dbReference>
<dbReference type="NCBIfam" id="NF004825">
    <property type="entry name" value="PRK06181.1"/>
    <property type="match status" value="1"/>
</dbReference>
<evidence type="ECO:0000256" key="1">
    <source>
        <dbReference type="ARBA" id="ARBA00006484"/>
    </source>
</evidence>